<dbReference type="EMBL" id="KV878912">
    <property type="protein sequence ID" value="OJJ80258.1"/>
    <property type="molecule type" value="Genomic_DNA"/>
</dbReference>
<proteinExistence type="predicted"/>
<dbReference type="VEuPathDB" id="FungiDB:ASPGLDRAFT_39254"/>
<dbReference type="GeneID" id="34461311"/>
<evidence type="ECO:0000313" key="2">
    <source>
        <dbReference type="Proteomes" id="UP000184300"/>
    </source>
</evidence>
<gene>
    <name evidence="1" type="ORF">ASPGLDRAFT_39254</name>
</gene>
<dbReference type="RefSeq" id="XP_022396956.1">
    <property type="nucleotide sequence ID" value="XM_022545050.1"/>
</dbReference>
<dbReference type="AlphaFoldDB" id="A0A1L9V8K2"/>
<protein>
    <submittedName>
        <fullName evidence="1">Uncharacterized protein</fullName>
    </submittedName>
</protein>
<name>A0A1L9V8K2_ASPGL</name>
<accession>A0A1L9V8K2</accession>
<keyword evidence="2" id="KW-1185">Reference proteome</keyword>
<evidence type="ECO:0000313" key="1">
    <source>
        <dbReference type="EMBL" id="OJJ80258.1"/>
    </source>
</evidence>
<sequence>MAYFQQLDMLYIGARGIFVSRAVVAEVVRVLLDKQMRHLLCRAHQARHYSTELAKVRVMTMAKKVNLHMRKKAIRGTRVPAPSGHVEVQVPVVHPRTPVTCGPGRR</sequence>
<organism evidence="1 2">
    <name type="scientific">Aspergillus glaucus CBS 516.65</name>
    <dbReference type="NCBI Taxonomy" id="1160497"/>
    <lineage>
        <taxon>Eukaryota</taxon>
        <taxon>Fungi</taxon>
        <taxon>Dikarya</taxon>
        <taxon>Ascomycota</taxon>
        <taxon>Pezizomycotina</taxon>
        <taxon>Eurotiomycetes</taxon>
        <taxon>Eurotiomycetidae</taxon>
        <taxon>Eurotiales</taxon>
        <taxon>Aspergillaceae</taxon>
        <taxon>Aspergillus</taxon>
        <taxon>Aspergillus subgen. Aspergillus</taxon>
    </lineage>
</organism>
<dbReference type="Proteomes" id="UP000184300">
    <property type="component" value="Unassembled WGS sequence"/>
</dbReference>
<reference evidence="2" key="1">
    <citation type="journal article" date="2017" name="Genome Biol.">
        <title>Comparative genomics reveals high biological diversity and specific adaptations in the industrially and medically important fungal genus Aspergillus.</title>
        <authorList>
            <person name="de Vries R.P."/>
            <person name="Riley R."/>
            <person name="Wiebenga A."/>
            <person name="Aguilar-Osorio G."/>
            <person name="Amillis S."/>
            <person name="Uchima C.A."/>
            <person name="Anderluh G."/>
            <person name="Asadollahi M."/>
            <person name="Askin M."/>
            <person name="Barry K."/>
            <person name="Battaglia E."/>
            <person name="Bayram O."/>
            <person name="Benocci T."/>
            <person name="Braus-Stromeyer S.A."/>
            <person name="Caldana C."/>
            <person name="Canovas D."/>
            <person name="Cerqueira G.C."/>
            <person name="Chen F."/>
            <person name="Chen W."/>
            <person name="Choi C."/>
            <person name="Clum A."/>
            <person name="Dos Santos R.A."/>
            <person name="Damasio A.R."/>
            <person name="Diallinas G."/>
            <person name="Emri T."/>
            <person name="Fekete E."/>
            <person name="Flipphi M."/>
            <person name="Freyberg S."/>
            <person name="Gallo A."/>
            <person name="Gournas C."/>
            <person name="Habgood R."/>
            <person name="Hainaut M."/>
            <person name="Harispe M.L."/>
            <person name="Henrissat B."/>
            <person name="Hilden K.S."/>
            <person name="Hope R."/>
            <person name="Hossain A."/>
            <person name="Karabika E."/>
            <person name="Karaffa L."/>
            <person name="Karanyi Z."/>
            <person name="Krasevec N."/>
            <person name="Kuo A."/>
            <person name="Kusch H."/>
            <person name="LaButti K."/>
            <person name="Lagendijk E.L."/>
            <person name="Lapidus A."/>
            <person name="Levasseur A."/>
            <person name="Lindquist E."/>
            <person name="Lipzen A."/>
            <person name="Logrieco A.F."/>
            <person name="MacCabe A."/>
            <person name="Maekelae M.R."/>
            <person name="Malavazi I."/>
            <person name="Melin P."/>
            <person name="Meyer V."/>
            <person name="Mielnichuk N."/>
            <person name="Miskei M."/>
            <person name="Molnar A.P."/>
            <person name="Mule G."/>
            <person name="Ngan C.Y."/>
            <person name="Orejas M."/>
            <person name="Orosz E."/>
            <person name="Ouedraogo J.P."/>
            <person name="Overkamp K.M."/>
            <person name="Park H.-S."/>
            <person name="Perrone G."/>
            <person name="Piumi F."/>
            <person name="Punt P.J."/>
            <person name="Ram A.F."/>
            <person name="Ramon A."/>
            <person name="Rauscher S."/>
            <person name="Record E."/>
            <person name="Riano-Pachon D.M."/>
            <person name="Robert V."/>
            <person name="Roehrig J."/>
            <person name="Ruller R."/>
            <person name="Salamov A."/>
            <person name="Salih N.S."/>
            <person name="Samson R.A."/>
            <person name="Sandor E."/>
            <person name="Sanguinetti M."/>
            <person name="Schuetze T."/>
            <person name="Sepcic K."/>
            <person name="Shelest E."/>
            <person name="Sherlock G."/>
            <person name="Sophianopoulou V."/>
            <person name="Squina F.M."/>
            <person name="Sun H."/>
            <person name="Susca A."/>
            <person name="Todd R.B."/>
            <person name="Tsang A."/>
            <person name="Unkles S.E."/>
            <person name="van de Wiele N."/>
            <person name="van Rossen-Uffink D."/>
            <person name="Oliveira J.V."/>
            <person name="Vesth T.C."/>
            <person name="Visser J."/>
            <person name="Yu J.-H."/>
            <person name="Zhou M."/>
            <person name="Andersen M.R."/>
            <person name="Archer D.B."/>
            <person name="Baker S.E."/>
            <person name="Benoit I."/>
            <person name="Brakhage A.A."/>
            <person name="Braus G.H."/>
            <person name="Fischer R."/>
            <person name="Frisvad J.C."/>
            <person name="Goldman G.H."/>
            <person name="Houbraken J."/>
            <person name="Oakley B."/>
            <person name="Pocsi I."/>
            <person name="Scazzocchio C."/>
            <person name="Seiboth B."/>
            <person name="vanKuyk P.A."/>
            <person name="Wortman J."/>
            <person name="Dyer P.S."/>
            <person name="Grigoriev I.V."/>
        </authorList>
    </citation>
    <scope>NUCLEOTIDE SEQUENCE [LARGE SCALE GENOMIC DNA]</scope>
    <source>
        <strain evidence="2">CBS 516.65</strain>
    </source>
</reference>